<feature type="transmembrane region" description="Helical" evidence="1">
    <location>
        <begin position="51"/>
        <end position="76"/>
    </location>
</feature>
<keyword evidence="1" id="KW-1133">Transmembrane helix</keyword>
<accession>A0ABQ6GP35</accession>
<evidence type="ECO:0000313" key="2">
    <source>
        <dbReference type="EMBL" id="GLX76929.1"/>
    </source>
</evidence>
<evidence type="ECO:0000313" key="3">
    <source>
        <dbReference type="Proteomes" id="UP001157186"/>
    </source>
</evidence>
<dbReference type="EMBL" id="BSST01000001">
    <property type="protein sequence ID" value="GLX76929.1"/>
    <property type="molecule type" value="Genomic_DNA"/>
</dbReference>
<evidence type="ECO:0000256" key="1">
    <source>
        <dbReference type="SAM" id="Phobius"/>
    </source>
</evidence>
<sequence>MATSPVHKKNAAILYQSLYLANLLLLPGLSFLYLLWLFFQRKQDKGWHRFHLYRAIQLSLSAFILLILLPLVVIIATDNVSSSIMVMLVYFITLHTLFVLIGMLNIARAMAKKTPLF</sequence>
<keyword evidence="1" id="KW-0812">Transmembrane</keyword>
<name>A0ABQ6GP35_9GAMM</name>
<gene>
    <name evidence="2" type="ORF">tinsulaeT_02690</name>
</gene>
<feature type="transmembrane region" description="Helical" evidence="1">
    <location>
        <begin position="20"/>
        <end position="39"/>
    </location>
</feature>
<keyword evidence="1" id="KW-0472">Membrane</keyword>
<proteinExistence type="predicted"/>
<reference evidence="2 3" key="1">
    <citation type="submission" date="2023-03" db="EMBL/GenBank/DDBJ databases">
        <title>Draft genome sequence of Thalassotalea insulae KCTC 62186T.</title>
        <authorList>
            <person name="Sawabe T."/>
        </authorList>
    </citation>
    <scope>NUCLEOTIDE SEQUENCE [LARGE SCALE GENOMIC DNA]</scope>
    <source>
        <strain evidence="2 3">KCTC 62186</strain>
    </source>
</reference>
<comment type="caution">
    <text evidence="2">The sequence shown here is derived from an EMBL/GenBank/DDBJ whole genome shotgun (WGS) entry which is preliminary data.</text>
</comment>
<evidence type="ECO:0008006" key="4">
    <source>
        <dbReference type="Google" id="ProtNLM"/>
    </source>
</evidence>
<organism evidence="2 3">
    <name type="scientific">Thalassotalea insulae</name>
    <dbReference type="NCBI Taxonomy" id="2056778"/>
    <lineage>
        <taxon>Bacteria</taxon>
        <taxon>Pseudomonadati</taxon>
        <taxon>Pseudomonadota</taxon>
        <taxon>Gammaproteobacteria</taxon>
        <taxon>Alteromonadales</taxon>
        <taxon>Colwelliaceae</taxon>
        <taxon>Thalassotalea</taxon>
    </lineage>
</organism>
<dbReference type="Proteomes" id="UP001157186">
    <property type="component" value="Unassembled WGS sequence"/>
</dbReference>
<dbReference type="RefSeq" id="WP_284242721.1">
    <property type="nucleotide sequence ID" value="NZ_BSST01000001.1"/>
</dbReference>
<protein>
    <recommendedName>
        <fullName evidence="4">DUF4870 domain-containing protein</fullName>
    </recommendedName>
</protein>
<feature type="transmembrane region" description="Helical" evidence="1">
    <location>
        <begin position="82"/>
        <end position="107"/>
    </location>
</feature>
<keyword evidence="3" id="KW-1185">Reference proteome</keyword>